<name>A0AAU9MEI9_9ASTR</name>
<organism evidence="2 3">
    <name type="scientific">Lactuca virosa</name>
    <dbReference type="NCBI Taxonomy" id="75947"/>
    <lineage>
        <taxon>Eukaryota</taxon>
        <taxon>Viridiplantae</taxon>
        <taxon>Streptophyta</taxon>
        <taxon>Embryophyta</taxon>
        <taxon>Tracheophyta</taxon>
        <taxon>Spermatophyta</taxon>
        <taxon>Magnoliopsida</taxon>
        <taxon>eudicotyledons</taxon>
        <taxon>Gunneridae</taxon>
        <taxon>Pentapetalae</taxon>
        <taxon>asterids</taxon>
        <taxon>campanulids</taxon>
        <taxon>Asterales</taxon>
        <taxon>Asteraceae</taxon>
        <taxon>Cichorioideae</taxon>
        <taxon>Cichorieae</taxon>
        <taxon>Lactucinae</taxon>
        <taxon>Lactuca</taxon>
    </lineage>
</organism>
<dbReference type="AlphaFoldDB" id="A0AAU9MEI9"/>
<sequence length="119" mass="13442">MTSGLLVKQKTTTKLHLISCAVTTSHHHPRTQTRTNRAGCLLPQTLYAIVTTTQLRRHHLQPPTSSSPTTTSRRHPQPRLLSLTTATATIPPDPSLKRLHGVFTLQHMFSMYSVWWLLI</sequence>
<comment type="caution">
    <text evidence="2">The sequence shown here is derived from an EMBL/GenBank/DDBJ whole genome shotgun (WGS) entry which is preliminary data.</text>
</comment>
<feature type="region of interest" description="Disordered" evidence="1">
    <location>
        <begin position="55"/>
        <end position="81"/>
    </location>
</feature>
<dbReference type="EMBL" id="CAKMRJ010002223">
    <property type="protein sequence ID" value="CAH1426249.1"/>
    <property type="molecule type" value="Genomic_DNA"/>
</dbReference>
<accession>A0AAU9MEI9</accession>
<evidence type="ECO:0000313" key="3">
    <source>
        <dbReference type="Proteomes" id="UP001157418"/>
    </source>
</evidence>
<evidence type="ECO:0000313" key="2">
    <source>
        <dbReference type="EMBL" id="CAH1426249.1"/>
    </source>
</evidence>
<evidence type="ECO:0000256" key="1">
    <source>
        <dbReference type="SAM" id="MobiDB-lite"/>
    </source>
</evidence>
<reference evidence="2 3" key="1">
    <citation type="submission" date="2022-01" db="EMBL/GenBank/DDBJ databases">
        <authorList>
            <person name="Xiong W."/>
            <person name="Schranz E."/>
        </authorList>
    </citation>
    <scope>NUCLEOTIDE SEQUENCE [LARGE SCALE GENOMIC DNA]</scope>
</reference>
<keyword evidence="3" id="KW-1185">Reference proteome</keyword>
<protein>
    <submittedName>
        <fullName evidence="2">Uncharacterized protein</fullName>
    </submittedName>
</protein>
<proteinExistence type="predicted"/>
<dbReference type="Proteomes" id="UP001157418">
    <property type="component" value="Unassembled WGS sequence"/>
</dbReference>
<feature type="compositionally biased region" description="Low complexity" evidence="1">
    <location>
        <begin position="62"/>
        <end position="71"/>
    </location>
</feature>
<gene>
    <name evidence="2" type="ORF">LVIROSA_LOCUS13339</name>
</gene>